<dbReference type="HAMAP" id="MF_00414">
    <property type="entry name" value="UbiB"/>
    <property type="match status" value="1"/>
</dbReference>
<keyword evidence="7 13" id="KW-0812">Transmembrane</keyword>
<dbReference type="GO" id="GO:0005886">
    <property type="term" value="C:plasma membrane"/>
    <property type="evidence" value="ECO:0007669"/>
    <property type="project" value="UniProtKB-SubCell"/>
</dbReference>
<dbReference type="EC" id="2.7.-.-" evidence="13"/>
<keyword evidence="16" id="KW-1185">Reference proteome</keyword>
<dbReference type="GO" id="GO:0010795">
    <property type="term" value="P:regulation of ubiquinone biosynthetic process"/>
    <property type="evidence" value="ECO:0007669"/>
    <property type="project" value="UniProtKB-UniRule"/>
</dbReference>
<dbReference type="GO" id="GO:0006744">
    <property type="term" value="P:ubiquinone biosynthetic process"/>
    <property type="evidence" value="ECO:0007669"/>
    <property type="project" value="UniProtKB-UniPathway"/>
</dbReference>
<feature type="domain" description="ABC1 atypical kinase-like" evidence="14">
    <location>
        <begin position="93"/>
        <end position="343"/>
    </location>
</feature>
<dbReference type="NCBIfam" id="NF003404">
    <property type="entry name" value="PRK04750.1"/>
    <property type="match status" value="1"/>
</dbReference>
<keyword evidence="8 13" id="KW-0547">Nucleotide-binding</keyword>
<dbReference type="InterPro" id="IPR011009">
    <property type="entry name" value="Kinase-like_dom_sf"/>
</dbReference>
<keyword evidence="4" id="KW-0997">Cell inner membrane</keyword>
<keyword evidence="9 13" id="KW-0418">Kinase</keyword>
<name>A0A3R9L020_9VIBR</name>
<comment type="subcellular location">
    <subcellularLocation>
        <location evidence="13">Cell membrane</location>
        <topology evidence="13">Multi-pass membrane protein</topology>
    </subcellularLocation>
</comment>
<feature type="binding site" evidence="13">
    <location>
        <position position="152"/>
    </location>
    <ligand>
        <name>ATP</name>
        <dbReference type="ChEBI" id="CHEBI:30616"/>
    </ligand>
</feature>
<dbReference type="InterPro" id="IPR010232">
    <property type="entry name" value="UbiB"/>
</dbReference>
<evidence type="ECO:0000256" key="5">
    <source>
        <dbReference type="ARBA" id="ARBA00022679"/>
    </source>
</evidence>
<evidence type="ECO:0000256" key="13">
    <source>
        <dbReference type="HAMAP-Rule" id="MF_00414"/>
    </source>
</evidence>
<accession>A0A3R9L020</accession>
<evidence type="ECO:0000256" key="4">
    <source>
        <dbReference type="ARBA" id="ARBA00022519"/>
    </source>
</evidence>
<keyword evidence="3 13" id="KW-1003">Cell membrane</keyword>
<keyword evidence="11 13" id="KW-1133">Transmembrane helix</keyword>
<comment type="similarity">
    <text evidence="13">Belongs to the ABC1 family. UbiB subfamily.</text>
</comment>
<dbReference type="EMBL" id="RSFA01000096">
    <property type="protein sequence ID" value="RSD29940.1"/>
    <property type="molecule type" value="Genomic_DNA"/>
</dbReference>
<sequence>MTPAELRRLYRIIKVQLEYGLDEFLPEHQLTKAPLIARKALFWIKNKHVDKELGERLRLALQELGPVWIKFGQMMSTRRDLFPANIADPLALLQDQVSPFDGQFAKEQIELALGGPVENWFTEFDIEPLASASIAQVHTARLKSTSQQVVLKVIRPDIRPVIDADLKLMYRMARIVAKALPEARRLKPVEVVREYEKTLLDELDLQREAANAIQLRRNFEDSEELYIPEVFTDFSNKNVMVSERIYGIQVSDIDGLKANGTDMKLLAERGVSVFFTQVFRDSFFHADMHPGNVFVNPEHPENPQWIGLDCGIVGTLNTEDKRYLAENFLAFFNRDYRRVAELHVESGWVPRQTNLDEFECAIRVVCEPIFAKPLCEISFGHVLLNLFNTARRFNMEVQPQLVLLQKTLLYVEGLGRQLYPRLDLWQTAKPFLEEWMMNQIGPKALLNAVRDRAPFWAEKLPELPELLYDSLRQGKMINQRMDQLYYGYRASKRNQMTGKFLFGIGATLVVCSAILVTSPYEQLSLVTTIGGVLFWLFSWKAYRQ</sequence>
<dbReference type="SUPFAM" id="SSF56112">
    <property type="entry name" value="Protein kinase-like (PK-like)"/>
    <property type="match status" value="1"/>
</dbReference>
<dbReference type="GO" id="GO:0005524">
    <property type="term" value="F:ATP binding"/>
    <property type="evidence" value="ECO:0007669"/>
    <property type="project" value="UniProtKB-KW"/>
</dbReference>
<dbReference type="Proteomes" id="UP000269041">
    <property type="component" value="Unassembled WGS sequence"/>
</dbReference>
<dbReference type="RefSeq" id="WP_125322843.1">
    <property type="nucleotide sequence ID" value="NZ_AP024889.1"/>
</dbReference>
<keyword evidence="15" id="KW-0830">Ubiquinone</keyword>
<comment type="function">
    <text evidence="13">Is probably a protein kinase regulator of UbiI activity which is involved in aerobic coenzyme Q (ubiquinone) biosynthesis.</text>
</comment>
<evidence type="ECO:0000256" key="3">
    <source>
        <dbReference type="ARBA" id="ARBA00022475"/>
    </source>
</evidence>
<evidence type="ECO:0000259" key="14">
    <source>
        <dbReference type="Pfam" id="PF03109"/>
    </source>
</evidence>
<evidence type="ECO:0000256" key="7">
    <source>
        <dbReference type="ARBA" id="ARBA00022692"/>
    </source>
</evidence>
<comment type="caution">
    <text evidence="15">The sequence shown here is derived from an EMBL/GenBank/DDBJ whole genome shotgun (WGS) entry which is preliminary data.</text>
</comment>
<dbReference type="UniPathway" id="UPA00232"/>
<evidence type="ECO:0000256" key="10">
    <source>
        <dbReference type="ARBA" id="ARBA00022840"/>
    </source>
</evidence>
<feature type="binding site" evidence="13">
    <location>
        <begin position="129"/>
        <end position="137"/>
    </location>
    <ligand>
        <name>ATP</name>
        <dbReference type="ChEBI" id="CHEBI:30616"/>
    </ligand>
</feature>
<keyword evidence="12 13" id="KW-0472">Membrane</keyword>
<dbReference type="Pfam" id="PF03109">
    <property type="entry name" value="ABC1"/>
    <property type="match status" value="1"/>
</dbReference>
<evidence type="ECO:0000313" key="15">
    <source>
        <dbReference type="EMBL" id="RSD29940.1"/>
    </source>
</evidence>
<feature type="transmembrane region" description="Helical" evidence="13">
    <location>
        <begin position="500"/>
        <end position="517"/>
    </location>
</feature>
<dbReference type="PANTHER" id="PTHR10566:SF113">
    <property type="entry name" value="PROTEIN ACTIVITY OF BC1 COMPLEX KINASE 7, CHLOROPLASTIC"/>
    <property type="match status" value="1"/>
</dbReference>
<comment type="similarity">
    <text evidence="2">Belongs to the protein kinase superfamily. ADCK protein kinase family.</text>
</comment>
<dbReference type="AlphaFoldDB" id="A0A3R9L020"/>
<dbReference type="InterPro" id="IPR004147">
    <property type="entry name" value="ABC1_dom"/>
</dbReference>
<evidence type="ECO:0000313" key="16">
    <source>
        <dbReference type="Proteomes" id="UP000269041"/>
    </source>
</evidence>
<evidence type="ECO:0000256" key="9">
    <source>
        <dbReference type="ARBA" id="ARBA00022777"/>
    </source>
</evidence>
<keyword evidence="5 13" id="KW-0808">Transferase</keyword>
<evidence type="ECO:0000256" key="8">
    <source>
        <dbReference type="ARBA" id="ARBA00022741"/>
    </source>
</evidence>
<dbReference type="CDD" id="cd13972">
    <property type="entry name" value="UbiB"/>
    <property type="match status" value="1"/>
</dbReference>
<organism evidence="15 16">
    <name type="scientific">Vibrio pectenicida</name>
    <dbReference type="NCBI Taxonomy" id="62763"/>
    <lineage>
        <taxon>Bacteria</taxon>
        <taxon>Pseudomonadati</taxon>
        <taxon>Pseudomonadota</taxon>
        <taxon>Gammaproteobacteria</taxon>
        <taxon>Vibrionales</taxon>
        <taxon>Vibrionaceae</taxon>
        <taxon>Vibrio</taxon>
    </lineage>
</organism>
<feature type="active site" description="Proton acceptor" evidence="13">
    <location>
        <position position="287"/>
    </location>
</feature>
<dbReference type="InterPro" id="IPR045308">
    <property type="entry name" value="UbiB_bact"/>
</dbReference>
<comment type="pathway">
    <text evidence="1 13">Cofactor biosynthesis; ubiquinone biosynthesis [regulation].</text>
</comment>
<evidence type="ECO:0000256" key="11">
    <source>
        <dbReference type="ARBA" id="ARBA00022989"/>
    </source>
</evidence>
<dbReference type="OrthoDB" id="9795390at2"/>
<keyword evidence="6 13" id="KW-0831">Ubiquinone biosynthesis</keyword>
<feature type="transmembrane region" description="Helical" evidence="13">
    <location>
        <begin position="523"/>
        <end position="542"/>
    </location>
</feature>
<evidence type="ECO:0000256" key="6">
    <source>
        <dbReference type="ARBA" id="ARBA00022688"/>
    </source>
</evidence>
<reference evidence="15 16" key="1">
    <citation type="submission" date="2018-12" db="EMBL/GenBank/DDBJ databases">
        <title>Genomic taxonomy of the Vibrionaceae family.</title>
        <authorList>
            <person name="Gomez-Gil B."/>
            <person name="Enciso-Ibarra K."/>
        </authorList>
    </citation>
    <scope>NUCLEOTIDE SEQUENCE [LARGE SCALE GENOMIC DNA]</scope>
    <source>
        <strain evidence="15 16">CAIM 594</strain>
    </source>
</reference>
<comment type="caution">
    <text evidence="13">Lacks conserved residue(s) required for the propagation of feature annotation.</text>
</comment>
<evidence type="ECO:0000256" key="12">
    <source>
        <dbReference type="ARBA" id="ARBA00023136"/>
    </source>
</evidence>
<protein>
    <recommendedName>
        <fullName evidence="13">Probable protein kinase UbiB</fullName>
        <ecNumber evidence="13">2.7.-.-</ecNumber>
    </recommendedName>
    <alternativeName>
        <fullName evidence="13">Ubiquinone biosynthesis protein UbiB</fullName>
    </alternativeName>
</protein>
<proteinExistence type="inferred from homology"/>
<keyword evidence="10 13" id="KW-0067">ATP-binding</keyword>
<evidence type="ECO:0000256" key="1">
    <source>
        <dbReference type="ARBA" id="ARBA00005020"/>
    </source>
</evidence>
<dbReference type="InterPro" id="IPR050154">
    <property type="entry name" value="UbiB_kinase"/>
</dbReference>
<dbReference type="PANTHER" id="PTHR10566">
    <property type="entry name" value="CHAPERONE-ACTIVITY OF BC1 COMPLEX CABC1 -RELATED"/>
    <property type="match status" value="1"/>
</dbReference>
<evidence type="ECO:0000256" key="2">
    <source>
        <dbReference type="ARBA" id="ARBA00009670"/>
    </source>
</evidence>
<dbReference type="GO" id="GO:0004672">
    <property type="term" value="F:protein kinase activity"/>
    <property type="evidence" value="ECO:0007669"/>
    <property type="project" value="UniProtKB-UniRule"/>
</dbReference>
<dbReference type="NCBIfam" id="TIGR01982">
    <property type="entry name" value="UbiB"/>
    <property type="match status" value="1"/>
</dbReference>
<gene>
    <name evidence="13 15" type="primary">ubiB</name>
    <name evidence="15" type="ORF">EJA03_16555</name>
</gene>